<keyword evidence="4" id="KW-0804">Transcription</keyword>
<dbReference type="EMBL" id="JAVDYB010000001">
    <property type="protein sequence ID" value="MDR7279501.1"/>
    <property type="molecule type" value="Genomic_DNA"/>
</dbReference>
<dbReference type="PANTHER" id="PTHR46796:SF7">
    <property type="entry name" value="ARAC FAMILY TRANSCRIPTIONAL REGULATOR"/>
    <property type="match status" value="1"/>
</dbReference>
<dbReference type="InterPro" id="IPR050204">
    <property type="entry name" value="AraC_XylS_family_regulators"/>
</dbReference>
<gene>
    <name evidence="6" type="ORF">J2S41_006279</name>
</gene>
<dbReference type="PROSITE" id="PS01124">
    <property type="entry name" value="HTH_ARAC_FAMILY_2"/>
    <property type="match status" value="1"/>
</dbReference>
<accession>A0AAE3YX53</accession>
<evidence type="ECO:0000256" key="3">
    <source>
        <dbReference type="ARBA" id="ARBA00023159"/>
    </source>
</evidence>
<dbReference type="SUPFAM" id="SSF46689">
    <property type="entry name" value="Homeodomain-like"/>
    <property type="match status" value="2"/>
</dbReference>
<dbReference type="InterPro" id="IPR018062">
    <property type="entry name" value="HTH_AraC-typ_CS"/>
</dbReference>
<keyword evidence="1" id="KW-0805">Transcription regulation</keyword>
<dbReference type="Gene3D" id="2.60.120.10">
    <property type="entry name" value="Jelly Rolls"/>
    <property type="match status" value="1"/>
</dbReference>
<dbReference type="SUPFAM" id="SSF51215">
    <property type="entry name" value="Regulatory protein AraC"/>
    <property type="match status" value="1"/>
</dbReference>
<name>A0AAE3YX53_9ACTN</name>
<dbReference type="PANTHER" id="PTHR46796">
    <property type="entry name" value="HTH-TYPE TRANSCRIPTIONAL ACTIVATOR RHAS-RELATED"/>
    <property type="match status" value="1"/>
</dbReference>
<keyword evidence="2 6" id="KW-0238">DNA-binding</keyword>
<dbReference type="GO" id="GO:0003700">
    <property type="term" value="F:DNA-binding transcription factor activity"/>
    <property type="evidence" value="ECO:0007669"/>
    <property type="project" value="InterPro"/>
</dbReference>
<dbReference type="InterPro" id="IPR009057">
    <property type="entry name" value="Homeodomain-like_sf"/>
</dbReference>
<keyword evidence="7" id="KW-1185">Reference proteome</keyword>
<evidence type="ECO:0000256" key="1">
    <source>
        <dbReference type="ARBA" id="ARBA00023015"/>
    </source>
</evidence>
<dbReference type="Gene3D" id="1.10.10.60">
    <property type="entry name" value="Homeodomain-like"/>
    <property type="match status" value="2"/>
</dbReference>
<comment type="caution">
    <text evidence="6">The sequence shown here is derived from an EMBL/GenBank/DDBJ whole genome shotgun (WGS) entry which is preliminary data.</text>
</comment>
<dbReference type="RefSeq" id="WP_310373334.1">
    <property type="nucleotide sequence ID" value="NZ_JAVDYB010000001.1"/>
</dbReference>
<dbReference type="Pfam" id="PF12852">
    <property type="entry name" value="Cupin_6"/>
    <property type="match status" value="1"/>
</dbReference>
<sequence>MDVISEAVATTRAGRAVAVRNRYAGSWSRSFPEINGTGLHLVRRGAPWLVPEDGRPIPLGPGGIVFVPHGRPHGFRNAPHEPEASQDVEFVSCCYHLDRGRVHESLSGLPDVITMVLDDDRHPALRPLTELLCQHAADTRPGSDLALPAVVDLLLIHLLRMWHDGTGAAAGPVVADQRIARALRMVNQEPFRPWTVRQLSEVSHMSPSAFARGFTAAIGERPGAYLLRRRLDHGAHLLRRTDLPLGAIAQRLGYATEFSFAAAFRREFGIAPGRFRGRERASARDRAGSGGEVAGEV</sequence>
<organism evidence="6 7">
    <name type="scientific">Catenuloplanes atrovinosus</name>
    <dbReference type="NCBI Taxonomy" id="137266"/>
    <lineage>
        <taxon>Bacteria</taxon>
        <taxon>Bacillati</taxon>
        <taxon>Actinomycetota</taxon>
        <taxon>Actinomycetes</taxon>
        <taxon>Micromonosporales</taxon>
        <taxon>Micromonosporaceae</taxon>
        <taxon>Catenuloplanes</taxon>
    </lineage>
</organism>
<dbReference type="InterPro" id="IPR014710">
    <property type="entry name" value="RmlC-like_jellyroll"/>
</dbReference>
<dbReference type="GO" id="GO:0043565">
    <property type="term" value="F:sequence-specific DNA binding"/>
    <property type="evidence" value="ECO:0007669"/>
    <property type="project" value="InterPro"/>
</dbReference>
<evidence type="ECO:0000313" key="7">
    <source>
        <dbReference type="Proteomes" id="UP001183643"/>
    </source>
</evidence>
<dbReference type="PROSITE" id="PS00041">
    <property type="entry name" value="HTH_ARAC_FAMILY_1"/>
    <property type="match status" value="1"/>
</dbReference>
<protein>
    <submittedName>
        <fullName evidence="6">AraC-like DNA-binding protein</fullName>
    </submittedName>
</protein>
<dbReference type="Pfam" id="PF12833">
    <property type="entry name" value="HTH_18"/>
    <property type="match status" value="1"/>
</dbReference>
<dbReference type="Proteomes" id="UP001183643">
    <property type="component" value="Unassembled WGS sequence"/>
</dbReference>
<dbReference type="InterPro" id="IPR032783">
    <property type="entry name" value="AraC_lig"/>
</dbReference>
<feature type="domain" description="HTH araC/xylS-type" evidence="5">
    <location>
        <begin position="180"/>
        <end position="278"/>
    </location>
</feature>
<dbReference type="InterPro" id="IPR037923">
    <property type="entry name" value="HTH-like"/>
</dbReference>
<evidence type="ECO:0000256" key="4">
    <source>
        <dbReference type="ARBA" id="ARBA00023163"/>
    </source>
</evidence>
<evidence type="ECO:0000256" key="2">
    <source>
        <dbReference type="ARBA" id="ARBA00023125"/>
    </source>
</evidence>
<dbReference type="SMART" id="SM00342">
    <property type="entry name" value="HTH_ARAC"/>
    <property type="match status" value="1"/>
</dbReference>
<dbReference type="InterPro" id="IPR018060">
    <property type="entry name" value="HTH_AraC"/>
</dbReference>
<evidence type="ECO:0000313" key="6">
    <source>
        <dbReference type="EMBL" id="MDR7279501.1"/>
    </source>
</evidence>
<reference evidence="6" key="1">
    <citation type="submission" date="2023-07" db="EMBL/GenBank/DDBJ databases">
        <title>Sequencing the genomes of 1000 actinobacteria strains.</title>
        <authorList>
            <person name="Klenk H.-P."/>
        </authorList>
    </citation>
    <scope>NUCLEOTIDE SEQUENCE</scope>
    <source>
        <strain evidence="6">DSM 44707</strain>
    </source>
</reference>
<proteinExistence type="predicted"/>
<evidence type="ECO:0000259" key="5">
    <source>
        <dbReference type="PROSITE" id="PS01124"/>
    </source>
</evidence>
<keyword evidence="3" id="KW-0010">Activator</keyword>
<dbReference type="AlphaFoldDB" id="A0AAE3YX53"/>